<reference evidence="2" key="1">
    <citation type="submission" date="2017-01" db="EMBL/GenBank/DDBJ databases">
        <authorList>
            <person name="Varghese N."/>
            <person name="Submissions S."/>
        </authorList>
    </citation>
    <scope>NUCLEOTIDE SEQUENCE [LARGE SCALE GENOMIC DNA]</scope>
    <source>
        <strain evidence="2">DSM 23127</strain>
    </source>
</reference>
<gene>
    <name evidence="1" type="ORF">SAMN05421687_102368</name>
</gene>
<protein>
    <submittedName>
        <fullName evidence="1">Uncharacterized protein</fullName>
    </submittedName>
</protein>
<accession>A0A1N7IWW2</accession>
<evidence type="ECO:0000313" key="1">
    <source>
        <dbReference type="EMBL" id="SIS41476.1"/>
    </source>
</evidence>
<sequence>MREFVRITGNGEDYYMEIDAGSGYYEGEPLMKEEVMEMLLEDAIEKEVDVNFDRVRSVISRNMGVDDQETVLNYLEHLEALAESVS</sequence>
<dbReference type="AlphaFoldDB" id="A0A1N7IWW2"/>
<name>A0A1N7IWW2_9BACI</name>
<dbReference type="RefSeq" id="WP_076557370.1">
    <property type="nucleotide sequence ID" value="NZ_FTOC01000002.1"/>
</dbReference>
<keyword evidence="2" id="KW-1185">Reference proteome</keyword>
<organism evidence="1 2">
    <name type="scientific">Salimicrobium flavidum</name>
    <dbReference type="NCBI Taxonomy" id="570947"/>
    <lineage>
        <taxon>Bacteria</taxon>
        <taxon>Bacillati</taxon>
        <taxon>Bacillota</taxon>
        <taxon>Bacilli</taxon>
        <taxon>Bacillales</taxon>
        <taxon>Bacillaceae</taxon>
        <taxon>Salimicrobium</taxon>
    </lineage>
</organism>
<dbReference type="STRING" id="570947.SAMN05421687_102368"/>
<dbReference type="Proteomes" id="UP000187608">
    <property type="component" value="Unassembled WGS sequence"/>
</dbReference>
<evidence type="ECO:0000313" key="2">
    <source>
        <dbReference type="Proteomes" id="UP000187608"/>
    </source>
</evidence>
<dbReference type="EMBL" id="FTOC01000002">
    <property type="protein sequence ID" value="SIS41476.1"/>
    <property type="molecule type" value="Genomic_DNA"/>
</dbReference>
<proteinExistence type="predicted"/>